<evidence type="ECO:0000313" key="2">
    <source>
        <dbReference type="Proteomes" id="UP000033220"/>
    </source>
</evidence>
<protein>
    <recommendedName>
        <fullName evidence="3">ATP-binding protein</fullName>
    </recommendedName>
</protein>
<sequence length="1069" mass="118879">MIRQPFFRSVNLRDDLSVPERLSHYQPTRKSSPLIRAVFEPGATMAIATYGSGKSIAAGVGGLLVANSAAAKAALRPVLERLATVTPDLHQMARDRLKSDATGRIVTLSGFVRNVPDALAKLLNLHGCSDIEEVLKAIEKLNGTDRVAIIWDEFGRHLEGLINEGRARDLDVIQRLAEWAARPKKPSISLTLLLHQSLLAYAGALNQTSRNEWRKIEGRFEQIRFVEDSRELYEMIAAIIRDRRPRNIVLPAGEWVRDIATGAVAARWFDGCEETERVESLIASAYPLSSAALQVLPRLVARVGQNERSLFAFIETLDLSSVVGVDEVYTAFSDAMRSDVGIGGSHRRWVEAESARSRAVGTVEREALAAACILQLGADGERRHLPRSTLEMAIRSRGLSAKAASEALDDLTGRKLLLHRRLNDDVSIWHGADFDLATRIRDERARLIDGFELAQFLDNQHPAPFIRPTRHNLARGTARYLSGQYSTAAALKTPETLIGLEPPATEWGRVVYVLADTAEDIATARAAIGNALAGLKRVLFVLPAEPLPVFEAALEVDALSGLKRDHDLLSQDPLVGEELDELLAVARRQLAVVLHRLTTDRPTAATWFYQGEALKVTPERPAGVIASELMDGWYERTPTIVNDQIMRRSLSRQMQTASIRLLTRLMEHSQKPHSGYQEDDSSAEASVFRTVLERTGLHRTEGDRGRFAQPNEIKDPGMQYVWAVIKEFFHKPATRPIADLVTELSQPPIGMPMGAVPLIVMAGFRAFARMASLRRDGIYMPDLLGFESTRIFLEPERYCVEVHAADDDTKNYLAEFAYIFNNRRPTDSDEHVQFAVDALNTWKSALADGARRSKRLTDDARRFLKLIFDDIDPPKLVLVDLPAAFGHGQSGLRTRNLSKTIKTLENVRNAIDRLVEGYLRDAVEVVGSILAVETGEKPPDQVMAGIQAWVRCFDPSLQKREDVKLTDRTVLRLVGETLNGRSSPETLARSLSSVLLQRGIEQWQDGTADNMRMLLRECRQRIEDAALTVDNPPQEMAPIIEARIRNLQDQLERIRAGTAKQAVAAGGNR</sequence>
<evidence type="ECO:0000313" key="1">
    <source>
        <dbReference type="EMBL" id="CCG08726.1"/>
    </source>
</evidence>
<dbReference type="HOGENOM" id="CLU_304377_0_0_5"/>
<dbReference type="KEGG" id="rpm:RSPPHO_02100"/>
<reference evidence="1 2" key="1">
    <citation type="submission" date="2012-02" db="EMBL/GenBank/DDBJ databases">
        <title>Shotgun genome sequence of Phaeospirillum photometricum DSM 122.</title>
        <authorList>
            <person name="Duquesne K."/>
            <person name="Sturgis J."/>
        </authorList>
    </citation>
    <scope>NUCLEOTIDE SEQUENCE [LARGE SCALE GENOMIC DNA]</scope>
    <source>
        <strain evidence="2">DSM122</strain>
    </source>
</reference>
<dbReference type="STRING" id="1150469.RSPPHO_02100"/>
<dbReference type="eggNOG" id="COG0262">
    <property type="taxonomic scope" value="Bacteria"/>
</dbReference>
<dbReference type="PATRIC" id="fig|1150469.3.peg.2365"/>
<proteinExistence type="predicted"/>
<dbReference type="RefSeq" id="WP_014415360.1">
    <property type="nucleotide sequence ID" value="NC_017059.1"/>
</dbReference>
<organism evidence="1 2">
    <name type="scientific">Pararhodospirillum photometricum DSM 122</name>
    <dbReference type="NCBI Taxonomy" id="1150469"/>
    <lineage>
        <taxon>Bacteria</taxon>
        <taxon>Pseudomonadati</taxon>
        <taxon>Pseudomonadota</taxon>
        <taxon>Alphaproteobacteria</taxon>
        <taxon>Rhodospirillales</taxon>
        <taxon>Rhodospirillaceae</taxon>
        <taxon>Pararhodospirillum</taxon>
    </lineage>
</organism>
<accession>H6SL61</accession>
<dbReference type="EMBL" id="HE663493">
    <property type="protein sequence ID" value="CCG08726.1"/>
    <property type="molecule type" value="Genomic_DNA"/>
</dbReference>
<evidence type="ECO:0008006" key="3">
    <source>
        <dbReference type="Google" id="ProtNLM"/>
    </source>
</evidence>
<dbReference type="AlphaFoldDB" id="H6SL61"/>
<dbReference type="OrthoDB" id="856045at2"/>
<dbReference type="Proteomes" id="UP000033220">
    <property type="component" value="Chromosome DSM 122"/>
</dbReference>
<keyword evidence="2" id="KW-1185">Reference proteome</keyword>
<name>H6SL61_PARPM</name>
<gene>
    <name evidence="1" type="ORF">RSPPHO_02100</name>
</gene>